<feature type="domain" description="C2H2-type" evidence="2">
    <location>
        <begin position="688"/>
        <end position="709"/>
    </location>
</feature>
<feature type="region of interest" description="Disordered" evidence="1">
    <location>
        <begin position="764"/>
        <end position="803"/>
    </location>
</feature>
<sequence>MVNTCSQQLGSNIQNPVVSTVDPNRLPSSAIQCENEANIRLENSLPNSLLNSTSRKGLYICLCCRSTFTSSALYEDHLDRAVARILYRCHICRGSWTTSREAVSIADNHESETCSRFYSVLPGGIISANNKCAIFTHLVSAHPDKRSDWILRPSLLTICPLVMPTTFLNLAAQTASTTTDIQSFDVSNEQQAPTRLTSNQLVKTHLMNDLCKSRVWSDLQHSLSNISALGSLDFLQPSSLCKQVSSNRVGRLTRTCNDIVVERFSSLKRIFTPSSNNSESNLPSLPCSDSVLYRLILNSATSEIWHSHLFLPEWCSDEIRTIGTPARTTATATTKTVNRQDENNPVTIQTNNNNDDDNENDNVENGQTNYCDNSVNVGDSYSAMSRKVCDTCLPPSAPSNAHLNLALNAILSSYRSPQSSTPSSSLSQQQQQPFGVLRCLLCKFKTNDKQRLKMHLMGSGRTVVNTKCGLCGQLLSIEQPNLCLIKAHILLHLGCHIMCPQCGFTPPAYLSPDCAELCLRAHLRFVCYHFNLREIFQCCYCHEMGNKKGYKAFENLCQHYFECHTRRIYSCLLCVQHQKQLQSIVGISIDNSQQQQQQQSTSFTIETSSFEELTNHMKVIHGANTPPGAMNSSTSTVHPISGFLSESQTVLLPPSLVNMNGPPVVHGNGNYNASVMSENADYSTRYQCIECLRVLDTREEYFRHFSAEHRSACIQENYYRCFGSCKRLFPNIDIFREHLSVCQHAQTIFRSTFGYSYTYSNDNNDNNNSNKDILNLLDPEHTDDNQQQQAQQQQSVRTYSSCENNASSSSASCASSYGRMNNNASVIFDRKLCFCAYCGIGPRRNTAVTGGGIHPSSTEIITTTSRATTTRTTTTTMTSTSYSLCMDHPHAQMTSDSLLLPAESNVSDEVTPRGNNEINLVLQNQESVADNGSSSDCSQQLLQQQQQHQLQESPSNCETTPFTARYFTDLINLHNHERDSHFFDSRKLIACPWCHKQLTFSKKDNANVTYEHLLSHVHEHYMVSWCLARTRQWNENAKALPHCVCGLALLDSPLAILSHSGTHLIHADKYKSSCIVLPDPIQLRRLKRQHPNSSSSSSNNRQYSSEEFLFPKPNDHIPCCIEVYRHLRFGVSPQFDAHLLEATKGSLTFTCPICPTVLCTRWALTQHAFSEHWGTLCYICCIYTFNSDENSPSLDISTDDGNVQMPNACPSMSSLPTIASSSSSSLSPSSLMTTKKIASTSTTATPTPPTEIIVPHSMEISANLWDHIFQCMNQRRDLLNNSHHHQHGPFPSMSSLSMSSAPSSSSSLTKAGLRVNDVDNHHDHHPDQQQLFIREIDLDRSESSDCHDPGENFNDFALTIVSSPEHEKMTNNADKKCSDVGSSSTQIQDINETYLSSNISTDAISSTSVSTTTIPMTSNSSSLLSTAAPATAITTTTTTTNTSVVVAASAPLPSCSSAIEYVHKIFDNKSLKRKATTTSESCGSTSHKRLSLSLNKGDCSNDNSVQGSCHRSIEGVGGVSAGGDDNDEYSSTNNSATTTPCIDWGAQEQQVSGGISRSWDDTNVTEMSVSDRPIIPSGAVSNSSVPVVIYKCYLCRNKTYTVQFSFLRHMTLAHGLGTSELDWNRMIETNDAGPKNNNPNLLSLLNNNNNNPTTSGSASTAPRTTTTSSSSSLTSRSGECDREENAKKNSSSSGGGNRVGVVLGKIFLCKLCNKLPSSAIQCENEANIRLENSLPNSLLNSTSRKGLYICLCCRSTFTSSALYEDHLDRAVARILYRCHICRGSWTTSREAVSIADNHESETCSRFYSVLPGGIISANNKCAIFTHLVSAHPDKRSDWILRPSLLTICPLVMPTTFLNLAAQTASTTTDIQSFDVSTGPKNNNPNLLSLLNNNNNNNPTTTGSASTAPRTTTTSSSSSLTSRSGECDREENAKKNSSSSGGGNRVGVVLGKIFLCKLCNKDQCSSSNVIHNTASADTRLHLATGGECVNSLPFGNDTLSGSSSGVTLPPTTQSSGPRTSDAFNHRPVHSAVRNRCTLVPRPTPLSKGCTQPETGVLLNSQPPMVNTCSQQLGSNIQNPVVSTVDPNRLSISSAANRINEQILNPPPPPPMDENVLWGRVTRNSSGDLKFPGINRTFKSVSSVLRQIYQTAKAEDSLSLQLPSSAIQCENEANIRLENSLPNSLLNSTSRKGLYICLCCRSTFTSSALYEDHLDRAVARILYRCHICRGSWTTSREAVSIADNHESETCSRFYSVLPGGIISANNKCAIFTHLVSAHPDKRSDWILRPSLLTICPLVMPTTFLNLAAQTASTTTDIQSFDVSNEQQAPTRLTSNQLVKTHLMNDLCKSRVWSDLQHSLSNISALGSLDFLQPSSSASSLCKQVSSNRVGRLTRTCNDIVVERFSSLKRIFTPSSNNSESNLPSLPCSDSVLYRLILNSATSEIWHSHLFLPEWCSDEIRTIGTPARTTATATATTKTVNRQDENNPVTIQTNNNNDDDNDDNVENGQTNYCDNSVNVGDSYSAMSRKVSDTCLPPSAPSNAHLNLALNAILSSYRSPQSSTPSSSSSGTTALVQSSDSINRRGDLENSDNTPIQATSKHVMVTSSSDQPPSSSLSQQQQQPFGVLRCLLCKFKTNDKQRLKMHLMGSGRTVVNTKCGLCGQLLSIEQPNLCLIKAHILLHLGCHIMCPQCGFTKQLQSIVGISIDNSPQQQQQQSTSFTIETSSFEELTNHMRVIHGANTPPGAMNSSTSTVHPISGF</sequence>
<dbReference type="Proteomes" id="UP000050795">
    <property type="component" value="Unassembled WGS sequence"/>
</dbReference>
<keyword evidence="3" id="KW-1185">Reference proteome</keyword>
<feature type="compositionally biased region" description="Low complexity" evidence="1">
    <location>
        <begin position="939"/>
        <end position="951"/>
    </location>
</feature>
<feature type="region of interest" description="Disordered" evidence="1">
    <location>
        <begin position="1219"/>
        <end position="1251"/>
    </location>
</feature>
<proteinExistence type="predicted"/>
<feature type="compositionally biased region" description="Basic and acidic residues" evidence="1">
    <location>
        <begin position="1678"/>
        <end position="1687"/>
    </location>
</feature>
<feature type="region of interest" description="Disordered" evidence="1">
    <location>
        <begin position="1632"/>
        <end position="1695"/>
    </location>
</feature>
<evidence type="ECO:0000313" key="4">
    <source>
        <dbReference type="WBParaSite" id="TREG1_133710.1"/>
    </source>
</evidence>
<feature type="compositionally biased region" description="Low complexity" evidence="1">
    <location>
        <begin position="2603"/>
        <end position="2617"/>
    </location>
</feature>
<feature type="compositionally biased region" description="Polar residues" evidence="1">
    <location>
        <begin position="1999"/>
        <end position="2021"/>
    </location>
</feature>
<organism evidence="3 4">
    <name type="scientific">Trichobilharzia regenti</name>
    <name type="common">Nasal bird schistosome</name>
    <dbReference type="NCBI Taxonomy" id="157069"/>
    <lineage>
        <taxon>Eukaryota</taxon>
        <taxon>Metazoa</taxon>
        <taxon>Spiralia</taxon>
        <taxon>Lophotrochozoa</taxon>
        <taxon>Platyhelminthes</taxon>
        <taxon>Trematoda</taxon>
        <taxon>Digenea</taxon>
        <taxon>Strigeidida</taxon>
        <taxon>Schistosomatoidea</taxon>
        <taxon>Schistosomatidae</taxon>
        <taxon>Trichobilharzia</taxon>
    </lineage>
</organism>
<feature type="region of interest" description="Disordered" evidence="1">
    <location>
        <begin position="2738"/>
        <end position="2757"/>
    </location>
</feature>
<feature type="region of interest" description="Disordered" evidence="1">
    <location>
        <begin position="1871"/>
        <end position="1941"/>
    </location>
</feature>
<feature type="compositionally biased region" description="Low complexity" evidence="1">
    <location>
        <begin position="786"/>
        <end position="803"/>
    </location>
</feature>
<feature type="region of interest" description="Disordered" evidence="1">
    <location>
        <begin position="1999"/>
        <end position="2023"/>
    </location>
</feature>
<feature type="compositionally biased region" description="Low complexity" evidence="1">
    <location>
        <begin position="1219"/>
        <end position="1245"/>
    </location>
</feature>
<dbReference type="WBParaSite" id="TREG1_133710.1">
    <property type="protein sequence ID" value="TREG1_133710.1"/>
    <property type="gene ID" value="TREG1_133710"/>
</dbReference>
<feature type="compositionally biased region" description="Low complexity" evidence="1">
    <location>
        <begin position="2464"/>
        <end position="2476"/>
    </location>
</feature>
<feature type="compositionally biased region" description="Low complexity" evidence="1">
    <location>
        <begin position="1636"/>
        <end position="1677"/>
    </location>
</feature>
<name>A0AA85J541_TRIRE</name>
<feature type="compositionally biased region" description="Low complexity" evidence="1">
    <location>
        <begin position="343"/>
        <end position="353"/>
    </location>
</feature>
<feature type="compositionally biased region" description="Polar residues" evidence="1">
    <location>
        <begin position="1871"/>
        <end position="1880"/>
    </location>
</feature>
<reference evidence="3" key="1">
    <citation type="submission" date="2022-06" db="EMBL/GenBank/DDBJ databases">
        <authorList>
            <person name="Berger JAMES D."/>
            <person name="Berger JAMES D."/>
        </authorList>
    </citation>
    <scope>NUCLEOTIDE SEQUENCE [LARGE SCALE GENOMIC DNA]</scope>
</reference>
<dbReference type="PROSITE" id="PS00028">
    <property type="entry name" value="ZINC_FINGER_C2H2_1"/>
    <property type="match status" value="2"/>
</dbReference>
<feature type="domain" description="C2H2-type" evidence="2">
    <location>
        <begin position="721"/>
        <end position="744"/>
    </location>
</feature>
<feature type="compositionally biased region" description="Polar residues" evidence="1">
    <location>
        <begin position="2744"/>
        <end position="2757"/>
    </location>
</feature>
<feature type="compositionally biased region" description="Low complexity" evidence="1">
    <location>
        <begin position="1291"/>
        <end position="1308"/>
    </location>
</feature>
<dbReference type="InterPro" id="IPR013087">
    <property type="entry name" value="Znf_C2H2_type"/>
</dbReference>
<dbReference type="SMART" id="SM00355">
    <property type="entry name" value="ZnF_C2H2"/>
    <property type="match status" value="8"/>
</dbReference>
<feature type="region of interest" description="Disordered" evidence="1">
    <location>
        <begin position="1280"/>
        <end position="1309"/>
    </location>
</feature>
<feature type="region of interest" description="Disordered" evidence="1">
    <location>
        <begin position="2464"/>
        <end position="2513"/>
    </location>
</feature>
<evidence type="ECO:0000256" key="1">
    <source>
        <dbReference type="SAM" id="MobiDB-lite"/>
    </source>
</evidence>
<feature type="compositionally biased region" description="Low complexity" evidence="1">
    <location>
        <begin position="2483"/>
        <end position="2493"/>
    </location>
</feature>
<feature type="region of interest" description="Disordered" evidence="1">
    <location>
        <begin position="2598"/>
        <end position="2617"/>
    </location>
</feature>
<feature type="compositionally biased region" description="Low complexity" evidence="1">
    <location>
        <begin position="2554"/>
        <end position="2575"/>
    </location>
</feature>
<accession>A0AA85J541</accession>
<evidence type="ECO:0000313" key="3">
    <source>
        <dbReference type="Proteomes" id="UP000050795"/>
    </source>
</evidence>
<feature type="region of interest" description="Disordered" evidence="1">
    <location>
        <begin position="2554"/>
        <end position="2592"/>
    </location>
</feature>
<feature type="region of interest" description="Disordered" evidence="1">
    <location>
        <begin position="929"/>
        <end position="957"/>
    </location>
</feature>
<evidence type="ECO:0000259" key="2">
    <source>
        <dbReference type="PROSITE" id="PS00028"/>
    </source>
</evidence>
<feature type="compositionally biased region" description="Basic and acidic residues" evidence="1">
    <location>
        <begin position="1924"/>
        <end position="1933"/>
    </location>
</feature>
<feature type="compositionally biased region" description="Polar residues" evidence="1">
    <location>
        <begin position="2503"/>
        <end position="2513"/>
    </location>
</feature>
<feature type="compositionally biased region" description="Low complexity" evidence="1">
    <location>
        <begin position="764"/>
        <end position="777"/>
    </location>
</feature>
<reference evidence="4" key="2">
    <citation type="submission" date="2023-11" db="UniProtKB">
        <authorList>
            <consortium name="WormBaseParasite"/>
        </authorList>
    </citation>
    <scope>IDENTIFICATION</scope>
</reference>
<feature type="region of interest" description="Disordered" evidence="1">
    <location>
        <begin position="328"/>
        <end position="370"/>
    </location>
</feature>
<feature type="compositionally biased region" description="Polar residues" evidence="1">
    <location>
        <begin position="929"/>
        <end position="938"/>
    </location>
</feature>
<protein>
    <recommendedName>
        <fullName evidence="2">C2H2-type domain-containing protein</fullName>
    </recommendedName>
</protein>
<feature type="compositionally biased region" description="Low complexity" evidence="1">
    <location>
        <begin position="1881"/>
        <end position="1923"/>
    </location>
</feature>
<dbReference type="PANTHER" id="PTHR42264">
    <property type="entry name" value="EPHRIN_REC_LIKE DOMAIN-CONTAINING PROTEIN"/>
    <property type="match status" value="1"/>
</dbReference>